<dbReference type="FunFam" id="1.10.10.10:FF:000001">
    <property type="entry name" value="LysR family transcriptional regulator"/>
    <property type="match status" value="1"/>
</dbReference>
<dbReference type="InterPro" id="IPR000847">
    <property type="entry name" value="LysR_HTH_N"/>
</dbReference>
<organism evidence="6 7">
    <name type="scientific">Undibacterium pigrum</name>
    <dbReference type="NCBI Taxonomy" id="401470"/>
    <lineage>
        <taxon>Bacteria</taxon>
        <taxon>Pseudomonadati</taxon>
        <taxon>Pseudomonadota</taxon>
        <taxon>Betaproteobacteria</taxon>
        <taxon>Burkholderiales</taxon>
        <taxon>Oxalobacteraceae</taxon>
        <taxon>Undibacterium</taxon>
    </lineage>
</organism>
<evidence type="ECO:0000256" key="2">
    <source>
        <dbReference type="ARBA" id="ARBA00023015"/>
    </source>
</evidence>
<dbReference type="GO" id="GO:0003700">
    <property type="term" value="F:DNA-binding transcription factor activity"/>
    <property type="evidence" value="ECO:0007669"/>
    <property type="project" value="InterPro"/>
</dbReference>
<dbReference type="InterPro" id="IPR058163">
    <property type="entry name" value="LysR-type_TF_proteobact-type"/>
</dbReference>
<dbReference type="PROSITE" id="PS50931">
    <property type="entry name" value="HTH_LYSR"/>
    <property type="match status" value="1"/>
</dbReference>
<sequence length="309" mass="34171">MDQLKAMEIFVEVARQRSFSAAGRHLGISRAVVSKHIMQLEAELGARLLHRSTREVSLTELGQAYLEPCSASVEHARQARLVVSQAGNELAGGIRIQAPNSFGSDWLADALARFTLLHPMLQPTLHVDDNLLDPFKHGFDLSIRVGGIPDSPGLHARRLAPCRGLLCASPAYLAEHGMPAHPTELNRHRCLHFSHLTQGNTWHFERDGETLAVDITPGFASNNGKVLHQAALRGLGIVYDTTFLAWRDLIEGNLVTVLPDWNLPLNDFTALYPATRKVSPKVRALIDFLVEEYQPVPEWDRALLATGLL</sequence>
<evidence type="ECO:0000259" key="5">
    <source>
        <dbReference type="PROSITE" id="PS50931"/>
    </source>
</evidence>
<dbReference type="InterPro" id="IPR036390">
    <property type="entry name" value="WH_DNA-bd_sf"/>
</dbReference>
<keyword evidence="2" id="KW-0805">Transcription regulation</keyword>
<keyword evidence="7" id="KW-1185">Reference proteome</keyword>
<comment type="caution">
    <text evidence="6">The sequence shown here is derived from an EMBL/GenBank/DDBJ whole genome shotgun (WGS) entry which is preliminary data.</text>
</comment>
<keyword evidence="4" id="KW-0804">Transcription</keyword>
<dbReference type="CDD" id="cd08422">
    <property type="entry name" value="PBP2_CrgA_like"/>
    <property type="match status" value="1"/>
</dbReference>
<dbReference type="Pfam" id="PF00126">
    <property type="entry name" value="HTH_1"/>
    <property type="match status" value="1"/>
</dbReference>
<dbReference type="Pfam" id="PF03466">
    <property type="entry name" value="LysR_substrate"/>
    <property type="match status" value="1"/>
</dbReference>
<dbReference type="SUPFAM" id="SSF53850">
    <property type="entry name" value="Periplasmic binding protein-like II"/>
    <property type="match status" value="1"/>
</dbReference>
<comment type="similarity">
    <text evidence="1">Belongs to the LysR transcriptional regulatory family.</text>
</comment>
<evidence type="ECO:0000256" key="3">
    <source>
        <dbReference type="ARBA" id="ARBA00023125"/>
    </source>
</evidence>
<dbReference type="RefSeq" id="WP_245936929.1">
    <property type="nucleotide sequence ID" value="NZ_QJKB01000003.1"/>
</dbReference>
<evidence type="ECO:0000256" key="4">
    <source>
        <dbReference type="ARBA" id="ARBA00023163"/>
    </source>
</evidence>
<dbReference type="AlphaFoldDB" id="A0A318J6Y4"/>
<dbReference type="Gene3D" id="1.10.10.10">
    <property type="entry name" value="Winged helix-like DNA-binding domain superfamily/Winged helix DNA-binding domain"/>
    <property type="match status" value="1"/>
</dbReference>
<evidence type="ECO:0000256" key="1">
    <source>
        <dbReference type="ARBA" id="ARBA00009437"/>
    </source>
</evidence>
<dbReference type="PANTHER" id="PTHR30537:SF5">
    <property type="entry name" value="HTH-TYPE TRANSCRIPTIONAL ACTIVATOR TTDR-RELATED"/>
    <property type="match status" value="1"/>
</dbReference>
<dbReference type="EMBL" id="QJKB01000003">
    <property type="protein sequence ID" value="PXX43795.1"/>
    <property type="molecule type" value="Genomic_DNA"/>
</dbReference>
<dbReference type="SUPFAM" id="SSF46785">
    <property type="entry name" value="Winged helix' DNA-binding domain"/>
    <property type="match status" value="1"/>
</dbReference>
<name>A0A318J6Y4_9BURK</name>
<reference evidence="6 7" key="1">
    <citation type="submission" date="2018-05" db="EMBL/GenBank/DDBJ databases">
        <title>Genomic Encyclopedia of Type Strains, Phase IV (KMG-IV): sequencing the most valuable type-strain genomes for metagenomic binning, comparative biology and taxonomic classification.</title>
        <authorList>
            <person name="Goeker M."/>
        </authorList>
    </citation>
    <scope>NUCLEOTIDE SEQUENCE [LARGE SCALE GENOMIC DNA]</scope>
    <source>
        <strain evidence="6 7">DSM 19792</strain>
    </source>
</reference>
<gene>
    <name evidence="6" type="ORF">DFR42_10363</name>
</gene>
<dbReference type="PANTHER" id="PTHR30537">
    <property type="entry name" value="HTH-TYPE TRANSCRIPTIONAL REGULATOR"/>
    <property type="match status" value="1"/>
</dbReference>
<proteinExistence type="inferred from homology"/>
<dbReference type="InterPro" id="IPR036388">
    <property type="entry name" value="WH-like_DNA-bd_sf"/>
</dbReference>
<dbReference type="Proteomes" id="UP000247792">
    <property type="component" value="Unassembled WGS sequence"/>
</dbReference>
<evidence type="ECO:0000313" key="7">
    <source>
        <dbReference type="Proteomes" id="UP000247792"/>
    </source>
</evidence>
<dbReference type="GO" id="GO:0003677">
    <property type="term" value="F:DNA binding"/>
    <property type="evidence" value="ECO:0007669"/>
    <property type="project" value="UniProtKB-KW"/>
</dbReference>
<dbReference type="Gene3D" id="3.40.190.290">
    <property type="match status" value="1"/>
</dbReference>
<feature type="domain" description="HTH lysR-type" evidence="5">
    <location>
        <begin position="1"/>
        <end position="59"/>
    </location>
</feature>
<protein>
    <submittedName>
        <fullName evidence="6">DNA-binding transcriptional LysR family regulator</fullName>
    </submittedName>
</protein>
<dbReference type="InterPro" id="IPR005119">
    <property type="entry name" value="LysR_subst-bd"/>
</dbReference>
<keyword evidence="3 6" id="KW-0238">DNA-binding</keyword>
<accession>A0A318J6Y4</accession>
<evidence type="ECO:0000313" key="6">
    <source>
        <dbReference type="EMBL" id="PXX43795.1"/>
    </source>
</evidence>